<dbReference type="Proteomes" id="UP000324800">
    <property type="component" value="Unassembled WGS sequence"/>
</dbReference>
<evidence type="ECO:0000313" key="1">
    <source>
        <dbReference type="EMBL" id="KAA6376506.1"/>
    </source>
</evidence>
<reference evidence="1 2" key="1">
    <citation type="submission" date="2019-03" db="EMBL/GenBank/DDBJ databases">
        <title>Single cell metagenomics reveals metabolic interactions within the superorganism composed of flagellate Streblomastix strix and complex community of Bacteroidetes bacteria on its surface.</title>
        <authorList>
            <person name="Treitli S.C."/>
            <person name="Kolisko M."/>
            <person name="Husnik F."/>
            <person name="Keeling P."/>
            <person name="Hampl V."/>
        </authorList>
    </citation>
    <scope>NUCLEOTIDE SEQUENCE [LARGE SCALE GENOMIC DNA]</scope>
    <source>
        <strain evidence="1">ST1C</strain>
    </source>
</reference>
<protein>
    <submittedName>
        <fullName evidence="1">Uncharacterized protein</fullName>
    </submittedName>
</protein>
<evidence type="ECO:0000313" key="2">
    <source>
        <dbReference type="Proteomes" id="UP000324800"/>
    </source>
</evidence>
<sequence>MLWVQDTDQQQTDAIADGVQPYDPSIPVSLFNYFNNNTQLVNDNTFGPLRVAYFVKEGPICTLNFQAEYRISGSQLIDPPVQESNSNNDIGANGQPISYIDSAIMQHDTKPQVPNQPSVFPQYAVTELLRDQLFALTYTQYDLDAFKINIIDVTVNKLVMFNIQLKQKGFIETKQHPFRLCHGW</sequence>
<dbReference type="EMBL" id="SNRW01010470">
    <property type="protein sequence ID" value="KAA6376506.1"/>
    <property type="molecule type" value="Genomic_DNA"/>
</dbReference>
<accession>A0A5J4V0J8</accession>
<name>A0A5J4V0J8_9EUKA</name>
<proteinExistence type="predicted"/>
<comment type="caution">
    <text evidence="1">The sequence shown here is derived from an EMBL/GenBank/DDBJ whole genome shotgun (WGS) entry which is preliminary data.</text>
</comment>
<gene>
    <name evidence="1" type="ORF">EZS28_027968</name>
</gene>
<dbReference type="AlphaFoldDB" id="A0A5J4V0J8"/>
<organism evidence="1 2">
    <name type="scientific">Streblomastix strix</name>
    <dbReference type="NCBI Taxonomy" id="222440"/>
    <lineage>
        <taxon>Eukaryota</taxon>
        <taxon>Metamonada</taxon>
        <taxon>Preaxostyla</taxon>
        <taxon>Oxymonadida</taxon>
        <taxon>Streblomastigidae</taxon>
        <taxon>Streblomastix</taxon>
    </lineage>
</organism>